<dbReference type="PANTHER" id="PTHR46268:SF6">
    <property type="entry name" value="UNIVERSAL STRESS PROTEIN UP12"/>
    <property type="match status" value="1"/>
</dbReference>
<dbReference type="InterPro" id="IPR006015">
    <property type="entry name" value="Universal_stress_UspA"/>
</dbReference>
<dbReference type="CDD" id="cd00293">
    <property type="entry name" value="USP-like"/>
    <property type="match status" value="1"/>
</dbReference>
<feature type="domain" description="UspA" evidence="2">
    <location>
        <begin position="7"/>
        <end position="151"/>
    </location>
</feature>
<dbReference type="Pfam" id="PF00582">
    <property type="entry name" value="Usp"/>
    <property type="match status" value="1"/>
</dbReference>
<organism evidence="3 4">
    <name type="scientific">Pedobacter antarcticus 4BY</name>
    <dbReference type="NCBI Taxonomy" id="1358423"/>
    <lineage>
        <taxon>Bacteria</taxon>
        <taxon>Pseudomonadati</taxon>
        <taxon>Bacteroidota</taxon>
        <taxon>Sphingobacteriia</taxon>
        <taxon>Sphingobacteriales</taxon>
        <taxon>Sphingobacteriaceae</taxon>
        <taxon>Pedobacter</taxon>
    </lineage>
</organism>
<dbReference type="PRINTS" id="PR01438">
    <property type="entry name" value="UNVRSLSTRESS"/>
</dbReference>
<evidence type="ECO:0000313" key="3">
    <source>
        <dbReference type="EMBL" id="KEQ28207.1"/>
    </source>
</evidence>
<sequence>MSDQDLKTIIVLTDFSSCARNAAEYSLVLAGKFQANLLLFHSYFIPVSTFDNWPDTDYPALRENSLSKLKREAERLNQLTAASENVYQPKIECLVEGGSLADNITNLITERENILMVVMGGYRARNNDDFQYGTVISDILGNARCPAVIVPEFAFLTD</sequence>
<evidence type="ECO:0000259" key="2">
    <source>
        <dbReference type="Pfam" id="PF00582"/>
    </source>
</evidence>
<dbReference type="OrthoDB" id="767873at2"/>
<dbReference type="AlphaFoldDB" id="A0A081PBY4"/>
<dbReference type="EMBL" id="JNFF01000117">
    <property type="protein sequence ID" value="KEQ28207.1"/>
    <property type="molecule type" value="Genomic_DNA"/>
</dbReference>
<dbReference type="Proteomes" id="UP000028007">
    <property type="component" value="Unassembled WGS sequence"/>
</dbReference>
<dbReference type="PANTHER" id="PTHR46268">
    <property type="entry name" value="STRESS RESPONSE PROTEIN NHAX"/>
    <property type="match status" value="1"/>
</dbReference>
<comment type="caution">
    <text evidence="3">The sequence shown here is derived from an EMBL/GenBank/DDBJ whole genome shotgun (WGS) entry which is preliminary data.</text>
</comment>
<dbReference type="RefSeq" id="WP_037444816.1">
    <property type="nucleotide sequence ID" value="NZ_JNFF01000117.1"/>
</dbReference>
<proteinExistence type="inferred from homology"/>
<dbReference type="Gene3D" id="3.40.50.620">
    <property type="entry name" value="HUPs"/>
    <property type="match status" value="1"/>
</dbReference>
<comment type="similarity">
    <text evidence="1">Belongs to the universal stress protein A family.</text>
</comment>
<dbReference type="SUPFAM" id="SSF52402">
    <property type="entry name" value="Adenine nucleotide alpha hydrolases-like"/>
    <property type="match status" value="1"/>
</dbReference>
<evidence type="ECO:0000256" key="1">
    <source>
        <dbReference type="ARBA" id="ARBA00008791"/>
    </source>
</evidence>
<reference evidence="3 4" key="1">
    <citation type="journal article" date="1992" name="Int. J. Syst. Bacteriol.">
        <title>Sphingobacterium antarcticus sp. nov. a Psychrotrophic Bacterium from the Soils of Schirmacher Oasis, Antarctica.</title>
        <authorList>
            <person name="Shivaji S."/>
            <person name="Ray M.K."/>
            <person name="Rao N.S."/>
            <person name="Saiserr L."/>
            <person name="Jagannadham M.V."/>
            <person name="Kumar G.S."/>
            <person name="Reddy G."/>
            <person name="Bhargava P.M."/>
        </authorList>
    </citation>
    <scope>NUCLEOTIDE SEQUENCE [LARGE SCALE GENOMIC DNA]</scope>
    <source>
        <strain evidence="3 4">4BY</strain>
    </source>
</reference>
<keyword evidence="4" id="KW-1185">Reference proteome</keyword>
<gene>
    <name evidence="3" type="ORF">N180_00805</name>
</gene>
<dbReference type="InterPro" id="IPR014729">
    <property type="entry name" value="Rossmann-like_a/b/a_fold"/>
</dbReference>
<protein>
    <recommendedName>
        <fullName evidence="2">UspA domain-containing protein</fullName>
    </recommendedName>
</protein>
<name>A0A081PBY4_9SPHI</name>
<dbReference type="InterPro" id="IPR006016">
    <property type="entry name" value="UspA"/>
</dbReference>
<dbReference type="eggNOG" id="COG0589">
    <property type="taxonomic scope" value="Bacteria"/>
</dbReference>
<evidence type="ECO:0000313" key="4">
    <source>
        <dbReference type="Proteomes" id="UP000028007"/>
    </source>
</evidence>
<accession>A0A081PBY4</accession>